<feature type="compositionally biased region" description="Low complexity" evidence="2">
    <location>
        <begin position="342"/>
        <end position="351"/>
    </location>
</feature>
<dbReference type="InterPro" id="IPR052020">
    <property type="entry name" value="Cyclic_di-GMP/3'3'-cGAMP_PDE"/>
</dbReference>
<organism evidence="5 6">
    <name type="scientific">Rosistilla ulvae</name>
    <dbReference type="NCBI Taxonomy" id="1930277"/>
    <lineage>
        <taxon>Bacteria</taxon>
        <taxon>Pseudomonadati</taxon>
        <taxon>Planctomycetota</taxon>
        <taxon>Planctomycetia</taxon>
        <taxon>Pirellulales</taxon>
        <taxon>Pirellulaceae</taxon>
        <taxon>Rosistilla</taxon>
    </lineage>
</organism>
<evidence type="ECO:0000313" key="6">
    <source>
        <dbReference type="Proteomes" id="UP000319557"/>
    </source>
</evidence>
<protein>
    <submittedName>
        <fullName evidence="5">Cyclic di-GMP phosphodiesterase response regulator RpfG</fullName>
        <ecNumber evidence="5">3.1.4.52</ecNumber>
    </submittedName>
</protein>
<dbReference type="InterPro" id="IPR037522">
    <property type="entry name" value="HD_GYP_dom"/>
</dbReference>
<dbReference type="PROSITE" id="PS51832">
    <property type="entry name" value="HD_GYP"/>
    <property type="match status" value="1"/>
</dbReference>
<dbReference type="KEGG" id="ruv:EC9_02070"/>
<keyword evidence="1" id="KW-0597">Phosphoprotein</keyword>
<dbReference type="Gene3D" id="3.40.50.2300">
    <property type="match status" value="1"/>
</dbReference>
<accession>A0A517LTX9</accession>
<dbReference type="Proteomes" id="UP000319557">
    <property type="component" value="Chromosome"/>
</dbReference>
<feature type="region of interest" description="Disordered" evidence="2">
    <location>
        <begin position="332"/>
        <end position="376"/>
    </location>
</feature>
<keyword evidence="6" id="KW-1185">Reference proteome</keyword>
<proteinExistence type="predicted"/>
<dbReference type="InterPro" id="IPR011006">
    <property type="entry name" value="CheY-like_superfamily"/>
</dbReference>
<dbReference type="PANTHER" id="PTHR45228">
    <property type="entry name" value="CYCLIC DI-GMP PHOSPHODIESTERASE TM_0186-RELATED"/>
    <property type="match status" value="1"/>
</dbReference>
<dbReference type="InterPro" id="IPR001789">
    <property type="entry name" value="Sig_transdc_resp-reg_receiver"/>
</dbReference>
<dbReference type="RefSeq" id="WP_145341599.1">
    <property type="nucleotide sequence ID" value="NZ_CP036261.1"/>
</dbReference>
<dbReference type="AlphaFoldDB" id="A0A517LTX9"/>
<evidence type="ECO:0000256" key="1">
    <source>
        <dbReference type="PROSITE-ProRule" id="PRU00169"/>
    </source>
</evidence>
<evidence type="ECO:0000313" key="5">
    <source>
        <dbReference type="EMBL" id="QDS86049.1"/>
    </source>
</evidence>
<dbReference type="EMBL" id="CP036261">
    <property type="protein sequence ID" value="QDS86049.1"/>
    <property type="molecule type" value="Genomic_DNA"/>
</dbReference>
<sequence>MNVLVVDDDYISRTAIARTLEKGGYQVTTANDGQMALELFHQHNFQVVVTDWEMPRISGIELCKAIRRLSPRRYIYCIIVTARDQAADTAMGFAGGADDYVTKPFNPHELLMRVGVGRRIVQLESANMTIFALAKLAESRDPETGAHLERVQRYCRILAEHLQKCPRFADQIDDEYVDLICRTSPLHDIGKVSIPDNVLLKPGRLTKEEFEVMKSHTTRGADTIESLLHEFPNTCFLDMALNIIISHHEKWDGSGYPHGLSGSEIPLCGRIMAIADVYDALTSKRVYKDAFSHERAKSIIVGDSGTHFDPDMVDAFVALEDDFVKIAAQFAEASPSDPSPDPTSRSESDPSVPVVGSIASDNAAETSEIRPSLEHV</sequence>
<dbReference type="GO" id="GO:0071111">
    <property type="term" value="F:cyclic-guanylate-specific phosphodiesterase activity"/>
    <property type="evidence" value="ECO:0007669"/>
    <property type="project" value="UniProtKB-EC"/>
</dbReference>
<dbReference type="SMART" id="SM00448">
    <property type="entry name" value="REC"/>
    <property type="match status" value="1"/>
</dbReference>
<dbReference type="SMART" id="SM00471">
    <property type="entry name" value="HDc"/>
    <property type="match status" value="1"/>
</dbReference>
<evidence type="ECO:0000256" key="2">
    <source>
        <dbReference type="SAM" id="MobiDB-lite"/>
    </source>
</evidence>
<keyword evidence="5" id="KW-0378">Hydrolase</keyword>
<dbReference type="Gene3D" id="1.10.3210.10">
    <property type="entry name" value="Hypothetical protein af1432"/>
    <property type="match status" value="1"/>
</dbReference>
<dbReference type="Pfam" id="PF00072">
    <property type="entry name" value="Response_reg"/>
    <property type="match status" value="1"/>
</dbReference>
<feature type="domain" description="HD-GYP" evidence="4">
    <location>
        <begin position="122"/>
        <end position="332"/>
    </location>
</feature>
<dbReference type="PANTHER" id="PTHR45228:SF5">
    <property type="entry name" value="CYCLIC DI-GMP PHOSPHODIESTERASE VC_1348-RELATED"/>
    <property type="match status" value="1"/>
</dbReference>
<dbReference type="OrthoDB" id="9804747at2"/>
<dbReference type="EC" id="3.1.4.52" evidence="5"/>
<dbReference type="SUPFAM" id="SSF52172">
    <property type="entry name" value="CheY-like"/>
    <property type="match status" value="1"/>
</dbReference>
<dbReference type="CDD" id="cd00077">
    <property type="entry name" value="HDc"/>
    <property type="match status" value="1"/>
</dbReference>
<evidence type="ECO:0000259" key="4">
    <source>
        <dbReference type="PROSITE" id="PS51832"/>
    </source>
</evidence>
<evidence type="ECO:0000259" key="3">
    <source>
        <dbReference type="PROSITE" id="PS50110"/>
    </source>
</evidence>
<dbReference type="PROSITE" id="PS50110">
    <property type="entry name" value="RESPONSE_REGULATORY"/>
    <property type="match status" value="1"/>
</dbReference>
<reference evidence="5 6" key="1">
    <citation type="submission" date="2019-02" db="EMBL/GenBank/DDBJ databases">
        <title>Deep-cultivation of Planctomycetes and their phenomic and genomic characterization uncovers novel biology.</title>
        <authorList>
            <person name="Wiegand S."/>
            <person name="Jogler M."/>
            <person name="Boedeker C."/>
            <person name="Pinto D."/>
            <person name="Vollmers J."/>
            <person name="Rivas-Marin E."/>
            <person name="Kohn T."/>
            <person name="Peeters S.H."/>
            <person name="Heuer A."/>
            <person name="Rast P."/>
            <person name="Oberbeckmann S."/>
            <person name="Bunk B."/>
            <person name="Jeske O."/>
            <person name="Meyerdierks A."/>
            <person name="Storesund J.E."/>
            <person name="Kallscheuer N."/>
            <person name="Luecker S."/>
            <person name="Lage O.M."/>
            <person name="Pohl T."/>
            <person name="Merkel B.J."/>
            <person name="Hornburger P."/>
            <person name="Mueller R.-W."/>
            <person name="Bruemmer F."/>
            <person name="Labrenz M."/>
            <person name="Spormann A.M."/>
            <person name="Op den Camp H."/>
            <person name="Overmann J."/>
            <person name="Amann R."/>
            <person name="Jetten M.S.M."/>
            <person name="Mascher T."/>
            <person name="Medema M.H."/>
            <person name="Devos D.P."/>
            <person name="Kaster A.-K."/>
            <person name="Ovreas L."/>
            <person name="Rohde M."/>
            <person name="Galperin M.Y."/>
            <person name="Jogler C."/>
        </authorList>
    </citation>
    <scope>NUCLEOTIDE SEQUENCE [LARGE SCALE GENOMIC DNA]</scope>
    <source>
        <strain evidence="5 6">EC9</strain>
    </source>
</reference>
<feature type="compositionally biased region" description="Basic and acidic residues" evidence="2">
    <location>
        <begin position="367"/>
        <end position="376"/>
    </location>
</feature>
<feature type="modified residue" description="4-aspartylphosphate" evidence="1">
    <location>
        <position position="51"/>
    </location>
</feature>
<gene>
    <name evidence="5" type="primary">rpfG_1</name>
    <name evidence="5" type="ORF">EC9_02070</name>
</gene>
<name>A0A517LTX9_9BACT</name>
<dbReference type="CDD" id="cd17574">
    <property type="entry name" value="REC_OmpR"/>
    <property type="match status" value="1"/>
</dbReference>
<dbReference type="Pfam" id="PF13487">
    <property type="entry name" value="HD_5"/>
    <property type="match status" value="1"/>
</dbReference>
<dbReference type="InterPro" id="IPR003607">
    <property type="entry name" value="HD/PDEase_dom"/>
</dbReference>
<feature type="domain" description="Response regulatory" evidence="3">
    <location>
        <begin position="2"/>
        <end position="118"/>
    </location>
</feature>
<dbReference type="GO" id="GO:0000160">
    <property type="term" value="P:phosphorelay signal transduction system"/>
    <property type="evidence" value="ECO:0007669"/>
    <property type="project" value="InterPro"/>
</dbReference>
<dbReference type="SUPFAM" id="SSF109604">
    <property type="entry name" value="HD-domain/PDEase-like"/>
    <property type="match status" value="1"/>
</dbReference>